<dbReference type="Gene3D" id="3.30.559.10">
    <property type="entry name" value="Chloramphenicol acetyltransferase-like domain"/>
    <property type="match status" value="1"/>
</dbReference>
<evidence type="ECO:0000313" key="6">
    <source>
        <dbReference type="EMBL" id="ALG08379.1"/>
    </source>
</evidence>
<dbReference type="Proteomes" id="UP000063699">
    <property type="component" value="Chromosome"/>
</dbReference>
<evidence type="ECO:0000256" key="4">
    <source>
        <dbReference type="ARBA" id="ARBA00022598"/>
    </source>
</evidence>
<dbReference type="GO" id="GO:0047527">
    <property type="term" value="F:2,3-dihydroxybenzoate-serine ligase activity"/>
    <property type="evidence" value="ECO:0007669"/>
    <property type="project" value="TreeGrafter"/>
</dbReference>
<name>A0A0N9I2G0_9PSEU</name>
<dbReference type="Pfam" id="PF07993">
    <property type="entry name" value="NAD_binding_4"/>
    <property type="match status" value="1"/>
</dbReference>
<dbReference type="NCBIfam" id="TIGR01733">
    <property type="entry name" value="AA-adenyl-dom"/>
    <property type="match status" value="1"/>
</dbReference>
<dbReference type="InterPro" id="IPR036291">
    <property type="entry name" value="NAD(P)-bd_dom_sf"/>
</dbReference>
<evidence type="ECO:0000256" key="2">
    <source>
        <dbReference type="ARBA" id="ARBA00022450"/>
    </source>
</evidence>
<dbReference type="Pfam" id="PF00550">
    <property type="entry name" value="PP-binding"/>
    <property type="match status" value="1"/>
</dbReference>
<dbReference type="InterPro" id="IPR009081">
    <property type="entry name" value="PP-bd_ACP"/>
</dbReference>
<keyword evidence="3" id="KW-0597">Phosphoprotein</keyword>
<dbReference type="SUPFAM" id="SSF56801">
    <property type="entry name" value="Acetyl-CoA synthetase-like"/>
    <property type="match status" value="1"/>
</dbReference>
<keyword evidence="2" id="KW-0596">Phosphopantetheine</keyword>
<dbReference type="STRING" id="860235.AOZ06_17000"/>
<dbReference type="CDD" id="cd19531">
    <property type="entry name" value="LCL_NRPS-like"/>
    <property type="match status" value="1"/>
</dbReference>
<dbReference type="SUPFAM" id="SSF52777">
    <property type="entry name" value="CoA-dependent acyltransferases"/>
    <property type="match status" value="2"/>
</dbReference>
<sequence length="1435" mass="153454">MSTMGLLIPQSVKPGDPAPLSYAQDGIWIADRLNAGEPTYTTPMAVRLRGPLSHTAMACAVADVVARHDALRTVIRAPEGRPLQFVEPSVPQPLAMTDLTGLPLPQRYPAALGKAADQARQYIDPAGPMGRFHLYRVGDDDHLLFLAVHHLVWDGWSISVFLRDLSDYYRSHIHGGQPTLPELPVQYADYAAWQREAGAGAAEDLEYWRAELSGDLAPFELPSVRPAGSGNAGAVTQLLVPEQDLDKINAFARAERVSLFMLLKTALHAVLHRLTGAPKVSTVFPWANRDAAELENLIGLFVNQLVLRTDCAEDPSFRALLRQVRGKALHAFRHAGLPFERLVRELGIDRDPSRNPLDQVRLGFQNATDMSLLDLPGVHSEIVELHSGAAKEKLDLVAWEQPAGLELVAAYNSDVFDELAANRLLRRLVQVMTAACADPERPVSELPLLVDGERAELLRAGETAARGEPSGTVTGLIAAQIARVSDAPAVVCGDESMSYQQLGESSGQLARVLRDRGVRRGDAVGIYLDRSIGFVIAVLGVLRAGGYYVPLDPAVPIARTELLLSDAEPVVVITSADLAQALPGPVVVLDALADPGGETDPAGSEVDYAYVVYTSGSTGTPKAATISHRAVVDMVRHQQDIMPLEIGARVAHRAPMTFDVSVIELFWTLCSGATLVVVPPAGGADVRAIATLADRQQVSAMFLVPSMVQAFLAADPPALPHLRALFCTGEALTPELIRRVRVVAPGVTVVNIYGATEASIYATTWSIGPGEDIPAEVPVGRPRPGVRCHVLDAKLRPVPFGTQGELYQSGIAVTPECGYLERPALTAERFLPDPFGTEPSARMYRSGDLVRMYPDGTLHYGSRADRQLKRHGVRIEPAEIQAALEDHPDVAQAHVMEHDGHLVAYIAASSVDLAAVRAMAAATLPRQLVPSRYVRLDRFPLTPNGKLDVRALPPPGGEPDRAGVRVAPRGDAERAVASSVAELLGLEQVWADDDFFQLGGTSLQGAELAYRLSGEFGTPVNVRAVFEARSVAELAARATGADQPDLAFAQDTRLDPAIAVDGVRPVDLERIADPRHVLLTGATGFLGAFMLHELLARTRAHVYCLVRASDDAAAAKRVVAALRSYQLDDDVSRVTALAGDLAEPRLGLGAEQFAGLAETVDAIFHNGARVNHLDSYARLRAPNVLGTVEVLRLATAARVKPVHFVSTIGLVYGTGDNPAVLAEDRRVPADQVLPNGYVASKWVAEELVHAAGERGIPVAVYRPSRVCGHSGTGAVGTDDAFWNLVRAMIAIGAAPDTGITADLVPVDHVAGAIVHLSRLPGTAGTTFHLTSVKPLPVAQVVSRVRAMGYPMEVLSAAQWQARLGDASAASASLSLVATQTDVTDALVPVVFGRTNTERALADAHVPAADVSQDLVDRHLAYLIHKGFIPAPQEHG</sequence>
<evidence type="ECO:0000259" key="5">
    <source>
        <dbReference type="PROSITE" id="PS50075"/>
    </source>
</evidence>
<dbReference type="InterPro" id="IPR045851">
    <property type="entry name" value="AMP-bd_C_sf"/>
</dbReference>
<dbReference type="GO" id="GO:0009366">
    <property type="term" value="C:enterobactin synthetase complex"/>
    <property type="evidence" value="ECO:0007669"/>
    <property type="project" value="TreeGrafter"/>
</dbReference>
<reference evidence="6 7" key="1">
    <citation type="submission" date="2015-07" db="EMBL/GenBank/DDBJ databases">
        <title>Genome sequencing of Kibdelosporangium phytohabitans.</title>
        <authorList>
            <person name="Qin S."/>
            <person name="Xing K."/>
        </authorList>
    </citation>
    <scope>NUCLEOTIDE SEQUENCE [LARGE SCALE GENOMIC DNA]</scope>
    <source>
        <strain evidence="6 7">KLBMP1111</strain>
    </source>
</reference>
<comment type="cofactor">
    <cofactor evidence="1">
        <name>pantetheine 4'-phosphate</name>
        <dbReference type="ChEBI" id="CHEBI:47942"/>
    </cofactor>
</comment>
<dbReference type="InterPro" id="IPR023213">
    <property type="entry name" value="CAT-like_dom_sf"/>
</dbReference>
<dbReference type="SMART" id="SM00823">
    <property type="entry name" value="PKS_PP"/>
    <property type="match status" value="1"/>
</dbReference>
<gene>
    <name evidence="6" type="ORF">AOZ06_17000</name>
</gene>
<dbReference type="CDD" id="cd05235">
    <property type="entry name" value="SDR_e1"/>
    <property type="match status" value="1"/>
</dbReference>
<dbReference type="NCBIfam" id="TIGR01746">
    <property type="entry name" value="Thioester-redct"/>
    <property type="match status" value="1"/>
</dbReference>
<dbReference type="Gene3D" id="3.40.50.980">
    <property type="match status" value="2"/>
</dbReference>
<dbReference type="CDD" id="cd05930">
    <property type="entry name" value="A_NRPS"/>
    <property type="match status" value="1"/>
</dbReference>
<evidence type="ECO:0000313" key="7">
    <source>
        <dbReference type="Proteomes" id="UP000063699"/>
    </source>
</evidence>
<dbReference type="GO" id="GO:0009239">
    <property type="term" value="P:enterobactin biosynthetic process"/>
    <property type="evidence" value="ECO:0007669"/>
    <property type="project" value="TreeGrafter"/>
</dbReference>
<dbReference type="InterPro" id="IPR010071">
    <property type="entry name" value="AA_adenyl_dom"/>
</dbReference>
<dbReference type="GO" id="GO:0005829">
    <property type="term" value="C:cytosol"/>
    <property type="evidence" value="ECO:0007669"/>
    <property type="project" value="TreeGrafter"/>
</dbReference>
<evidence type="ECO:0000256" key="3">
    <source>
        <dbReference type="ARBA" id="ARBA00022553"/>
    </source>
</evidence>
<dbReference type="KEGG" id="kphy:AOZ06_17000"/>
<dbReference type="Gene3D" id="1.10.1200.10">
    <property type="entry name" value="ACP-like"/>
    <property type="match status" value="1"/>
</dbReference>
<dbReference type="PROSITE" id="PS00455">
    <property type="entry name" value="AMP_BINDING"/>
    <property type="match status" value="1"/>
</dbReference>
<dbReference type="Gene3D" id="3.30.300.30">
    <property type="match status" value="1"/>
</dbReference>
<dbReference type="EMBL" id="CP012752">
    <property type="protein sequence ID" value="ALG08379.1"/>
    <property type="molecule type" value="Genomic_DNA"/>
</dbReference>
<proteinExistence type="predicted"/>
<dbReference type="PIRSF" id="PIRSF001617">
    <property type="entry name" value="Alpha-AR"/>
    <property type="match status" value="1"/>
</dbReference>
<dbReference type="InterPro" id="IPR020806">
    <property type="entry name" value="PKS_PP-bd"/>
</dbReference>
<dbReference type="PANTHER" id="PTHR45527:SF1">
    <property type="entry name" value="FATTY ACID SYNTHASE"/>
    <property type="match status" value="1"/>
</dbReference>
<dbReference type="PROSITE" id="PS50075">
    <property type="entry name" value="CARRIER"/>
    <property type="match status" value="1"/>
</dbReference>
<dbReference type="OrthoDB" id="2472181at2"/>
<evidence type="ECO:0000256" key="1">
    <source>
        <dbReference type="ARBA" id="ARBA00001957"/>
    </source>
</evidence>
<dbReference type="InterPro" id="IPR036736">
    <property type="entry name" value="ACP-like_sf"/>
</dbReference>
<dbReference type="InterPro" id="IPR010080">
    <property type="entry name" value="Thioester_reductase-like_dom"/>
</dbReference>
<dbReference type="InterPro" id="IPR000873">
    <property type="entry name" value="AMP-dep_synth/lig_dom"/>
</dbReference>
<dbReference type="InterPro" id="IPR001242">
    <property type="entry name" value="Condensation_dom"/>
</dbReference>
<dbReference type="Pfam" id="PF00501">
    <property type="entry name" value="AMP-binding"/>
    <property type="match status" value="1"/>
</dbReference>
<organism evidence="6 7">
    <name type="scientific">Kibdelosporangium phytohabitans</name>
    <dbReference type="NCBI Taxonomy" id="860235"/>
    <lineage>
        <taxon>Bacteria</taxon>
        <taxon>Bacillati</taxon>
        <taxon>Actinomycetota</taxon>
        <taxon>Actinomycetes</taxon>
        <taxon>Pseudonocardiales</taxon>
        <taxon>Pseudonocardiaceae</taxon>
        <taxon>Kibdelosporangium</taxon>
    </lineage>
</organism>
<accession>A0A0N9I2G0</accession>
<dbReference type="Gene3D" id="3.40.50.720">
    <property type="entry name" value="NAD(P)-binding Rossmann-like Domain"/>
    <property type="match status" value="1"/>
</dbReference>
<dbReference type="GO" id="GO:0031177">
    <property type="term" value="F:phosphopantetheine binding"/>
    <property type="evidence" value="ECO:0007669"/>
    <property type="project" value="InterPro"/>
</dbReference>
<dbReference type="InterPro" id="IPR013120">
    <property type="entry name" value="FAR_NAD-bd"/>
</dbReference>
<dbReference type="GO" id="GO:0008610">
    <property type="term" value="P:lipid biosynthetic process"/>
    <property type="evidence" value="ECO:0007669"/>
    <property type="project" value="UniProtKB-ARBA"/>
</dbReference>
<keyword evidence="4" id="KW-0436">Ligase</keyword>
<dbReference type="SUPFAM" id="SSF47336">
    <property type="entry name" value="ACP-like"/>
    <property type="match status" value="1"/>
</dbReference>
<dbReference type="PANTHER" id="PTHR45527">
    <property type="entry name" value="NONRIBOSOMAL PEPTIDE SYNTHETASE"/>
    <property type="match status" value="1"/>
</dbReference>
<dbReference type="Pfam" id="PF00668">
    <property type="entry name" value="Condensation"/>
    <property type="match status" value="1"/>
</dbReference>
<dbReference type="Gene3D" id="2.30.38.10">
    <property type="entry name" value="Luciferase, Domain 3"/>
    <property type="match status" value="1"/>
</dbReference>
<dbReference type="InterPro" id="IPR020845">
    <property type="entry name" value="AMP-binding_CS"/>
</dbReference>
<protein>
    <recommendedName>
        <fullName evidence="5">Carrier domain-containing protein</fullName>
    </recommendedName>
</protein>
<keyword evidence="7" id="KW-1185">Reference proteome</keyword>
<dbReference type="Gene3D" id="3.30.559.30">
    <property type="entry name" value="Nonribosomal peptide synthetase, condensation domain"/>
    <property type="match status" value="1"/>
</dbReference>
<feature type="domain" description="Carrier" evidence="5">
    <location>
        <begin position="967"/>
        <end position="1042"/>
    </location>
</feature>
<dbReference type="SUPFAM" id="SSF51735">
    <property type="entry name" value="NAD(P)-binding Rossmann-fold domains"/>
    <property type="match status" value="1"/>
</dbReference>
<dbReference type="GO" id="GO:0043041">
    <property type="term" value="P:amino acid activation for nonribosomal peptide biosynthetic process"/>
    <property type="evidence" value="ECO:0007669"/>
    <property type="project" value="TreeGrafter"/>
</dbReference>